<keyword evidence="3 6" id="KW-0812">Transmembrane</keyword>
<keyword evidence="5 6" id="KW-0472">Membrane</keyword>
<keyword evidence="4 6" id="KW-1133">Transmembrane helix</keyword>
<reference evidence="7 8" key="1">
    <citation type="journal article" date="2017" name="ISME J.">
        <title>Potential for microbial H2 and metal transformations associated with novel bacteria and archaea in deep terrestrial subsurface sediments.</title>
        <authorList>
            <person name="Hernsdorf A.W."/>
            <person name="Amano Y."/>
            <person name="Miyakawa K."/>
            <person name="Ise K."/>
            <person name="Suzuki Y."/>
            <person name="Anantharaman K."/>
            <person name="Probst A."/>
            <person name="Burstein D."/>
            <person name="Thomas B.C."/>
            <person name="Banfield J.F."/>
        </authorList>
    </citation>
    <scope>NUCLEOTIDE SEQUENCE [LARGE SCALE GENOMIC DNA]</scope>
    <source>
        <strain evidence="7">HGW-Falkowbacteria-1</strain>
    </source>
</reference>
<feature type="transmembrane region" description="Helical" evidence="6">
    <location>
        <begin position="201"/>
        <end position="224"/>
    </location>
</feature>
<feature type="transmembrane region" description="Helical" evidence="6">
    <location>
        <begin position="299"/>
        <end position="326"/>
    </location>
</feature>
<proteinExistence type="inferred from homology"/>
<dbReference type="PANTHER" id="PTHR21716">
    <property type="entry name" value="TRANSMEMBRANE PROTEIN"/>
    <property type="match status" value="1"/>
</dbReference>
<gene>
    <name evidence="7" type="ORF">CVU82_00790</name>
</gene>
<feature type="transmembrane region" description="Helical" evidence="6">
    <location>
        <begin position="230"/>
        <end position="251"/>
    </location>
</feature>
<dbReference type="PANTHER" id="PTHR21716:SF4">
    <property type="entry name" value="TRANSMEMBRANE PROTEIN 245"/>
    <property type="match status" value="1"/>
</dbReference>
<evidence type="ECO:0000313" key="7">
    <source>
        <dbReference type="EMBL" id="PKM91728.1"/>
    </source>
</evidence>
<dbReference type="InterPro" id="IPR002549">
    <property type="entry name" value="AI-2E-like"/>
</dbReference>
<feature type="transmembrane region" description="Helical" evidence="6">
    <location>
        <begin position="7"/>
        <end position="26"/>
    </location>
</feature>
<feature type="transmembrane region" description="Helical" evidence="6">
    <location>
        <begin position="256"/>
        <end position="279"/>
    </location>
</feature>
<sequence length="344" mass="38482">MKSNNLAKPFLIFLLILAVVACYFIFKPFLIEIIISAVLVSFSYRPFLWLTKFFKGKKIAAALVMSLLFLLIVIIPISNLIIFSGKKSLVAYSETAKFINNADVNLKNSVLSKLDFINFEDANVKNFILETTKIIRDWIGKGATLIVKGTTSFLVSLIMIVLTMFFFYIDGEKMVEKIKHWSPLPNKYDVEIFKKFREVSYAAVISTFATAGVQGVVGAIGFMIVGLPSFYAGILIAFFSLIPYIGSMIIYIPVGIYLIVVGEIFKGVFILAWGFIIIGNTDNLLRAYLLKGKSNINPIFIIFALMGGIALFGFWGLIIGPLILALTSTIFHIYELEYGKQLEE</sequence>
<feature type="transmembrane region" description="Helical" evidence="6">
    <location>
        <begin position="151"/>
        <end position="169"/>
    </location>
</feature>
<accession>A0A2N2EAL0</accession>
<protein>
    <recommendedName>
        <fullName evidence="9">AI-2E family transporter</fullName>
    </recommendedName>
</protein>
<evidence type="ECO:0000256" key="1">
    <source>
        <dbReference type="ARBA" id="ARBA00004141"/>
    </source>
</evidence>
<name>A0A2N2EAL0_9BACT</name>
<comment type="subcellular location">
    <subcellularLocation>
        <location evidence="1">Membrane</location>
        <topology evidence="1">Multi-pass membrane protein</topology>
    </subcellularLocation>
</comment>
<evidence type="ECO:0000256" key="4">
    <source>
        <dbReference type="ARBA" id="ARBA00022989"/>
    </source>
</evidence>
<dbReference type="Proteomes" id="UP000233517">
    <property type="component" value="Unassembled WGS sequence"/>
</dbReference>
<dbReference type="PROSITE" id="PS51257">
    <property type="entry name" value="PROKAR_LIPOPROTEIN"/>
    <property type="match status" value="1"/>
</dbReference>
<evidence type="ECO:0000256" key="6">
    <source>
        <dbReference type="SAM" id="Phobius"/>
    </source>
</evidence>
<feature type="transmembrane region" description="Helical" evidence="6">
    <location>
        <begin position="62"/>
        <end position="83"/>
    </location>
</feature>
<comment type="caution">
    <text evidence="7">The sequence shown here is derived from an EMBL/GenBank/DDBJ whole genome shotgun (WGS) entry which is preliminary data.</text>
</comment>
<dbReference type="AlphaFoldDB" id="A0A2N2EAL0"/>
<evidence type="ECO:0000313" key="8">
    <source>
        <dbReference type="Proteomes" id="UP000233517"/>
    </source>
</evidence>
<dbReference type="Pfam" id="PF01594">
    <property type="entry name" value="AI-2E_transport"/>
    <property type="match status" value="1"/>
</dbReference>
<evidence type="ECO:0000256" key="5">
    <source>
        <dbReference type="ARBA" id="ARBA00023136"/>
    </source>
</evidence>
<dbReference type="EMBL" id="PHAI01000001">
    <property type="protein sequence ID" value="PKM91728.1"/>
    <property type="molecule type" value="Genomic_DNA"/>
</dbReference>
<evidence type="ECO:0000256" key="2">
    <source>
        <dbReference type="ARBA" id="ARBA00009773"/>
    </source>
</evidence>
<dbReference type="GO" id="GO:0016020">
    <property type="term" value="C:membrane"/>
    <property type="evidence" value="ECO:0007669"/>
    <property type="project" value="UniProtKB-SubCell"/>
</dbReference>
<evidence type="ECO:0008006" key="9">
    <source>
        <dbReference type="Google" id="ProtNLM"/>
    </source>
</evidence>
<organism evidence="7 8">
    <name type="scientific">Candidatus Falkowbacteria bacterium HGW-Falkowbacteria-1</name>
    <dbReference type="NCBI Taxonomy" id="2013768"/>
    <lineage>
        <taxon>Bacteria</taxon>
        <taxon>Candidatus Falkowiibacteriota</taxon>
    </lineage>
</organism>
<evidence type="ECO:0000256" key="3">
    <source>
        <dbReference type="ARBA" id="ARBA00022692"/>
    </source>
</evidence>
<comment type="similarity">
    <text evidence="2">Belongs to the autoinducer-2 exporter (AI-2E) (TC 2.A.86) family.</text>
</comment>